<feature type="region of interest" description="Disordered" evidence="1">
    <location>
        <begin position="26"/>
        <end position="56"/>
    </location>
</feature>
<sequence length="260" mass="28954">MADKYTRRPSNTSLELDTKELLSHCQIAPNSGPGEALPQIPRPQEQSQGEPHKRSWKCDTKMNIDLMINLYDSEGFPASPLLRSYTGTLYTTISESGMASDSSPSTSPKTFEETQSEHQYVVQGMTTELPLIYPPWDLPEPEETAWATTRPQAMQSEVSSQNGTNSYLVHLAPLEYILRGSYDREHNGRLSPDNSQDVTSSDDVFIELSAAFSPDLFGANLETRYGGDGFMLELRLPSPAMISRRPRQIRAPTSMMLTAS</sequence>
<reference evidence="3" key="1">
    <citation type="submission" date="2016-03" db="EMBL/GenBank/DDBJ databases">
        <authorList>
            <person name="Guldener U."/>
        </authorList>
    </citation>
    <scope>NUCLEOTIDE SEQUENCE [LARGE SCALE GENOMIC DNA]</scope>
    <source>
        <strain evidence="3">04CH-RAC-A.6.1</strain>
    </source>
</reference>
<dbReference type="Proteomes" id="UP000178912">
    <property type="component" value="Unassembled WGS sequence"/>
</dbReference>
<gene>
    <name evidence="2" type="ORF">RAG0_02186</name>
</gene>
<evidence type="ECO:0000313" key="3">
    <source>
        <dbReference type="Proteomes" id="UP000178912"/>
    </source>
</evidence>
<evidence type="ECO:0000313" key="2">
    <source>
        <dbReference type="EMBL" id="CZS91668.1"/>
    </source>
</evidence>
<dbReference type="EMBL" id="FJUX01000009">
    <property type="protein sequence ID" value="CZS91668.1"/>
    <property type="molecule type" value="Genomic_DNA"/>
</dbReference>
<dbReference type="AlphaFoldDB" id="A0A1E1K0M6"/>
<organism evidence="2 3">
    <name type="scientific">Rhynchosporium agropyri</name>
    <dbReference type="NCBI Taxonomy" id="914238"/>
    <lineage>
        <taxon>Eukaryota</taxon>
        <taxon>Fungi</taxon>
        <taxon>Dikarya</taxon>
        <taxon>Ascomycota</taxon>
        <taxon>Pezizomycotina</taxon>
        <taxon>Leotiomycetes</taxon>
        <taxon>Helotiales</taxon>
        <taxon>Ploettnerulaceae</taxon>
        <taxon>Rhynchosporium</taxon>
    </lineage>
</organism>
<accession>A0A1E1K0M6</accession>
<evidence type="ECO:0000256" key="1">
    <source>
        <dbReference type="SAM" id="MobiDB-lite"/>
    </source>
</evidence>
<name>A0A1E1K0M6_9HELO</name>
<keyword evidence="3" id="KW-1185">Reference proteome</keyword>
<protein>
    <submittedName>
        <fullName evidence="2">Uncharacterized protein</fullName>
    </submittedName>
</protein>
<proteinExistence type="predicted"/>